<accession>I1I0L0</accession>
<dbReference type="PANTHER" id="PTHR31549">
    <property type="entry name" value="PROTEIN, PUTATIVE (DUF247)-RELATED-RELATED"/>
    <property type="match status" value="1"/>
</dbReference>
<evidence type="ECO:0000313" key="2">
    <source>
        <dbReference type="EMBL" id="KQJ94910.1"/>
    </source>
</evidence>
<dbReference type="EMBL" id="CM000882">
    <property type="protein sequence ID" value="KQJ94910.1"/>
    <property type="molecule type" value="Genomic_DNA"/>
</dbReference>
<dbReference type="Pfam" id="PF03140">
    <property type="entry name" value="DUF247"/>
    <property type="match status" value="1"/>
</dbReference>
<organism evidence="2">
    <name type="scientific">Brachypodium distachyon</name>
    <name type="common">Purple false brome</name>
    <name type="synonym">Trachynia distachya</name>
    <dbReference type="NCBI Taxonomy" id="15368"/>
    <lineage>
        <taxon>Eukaryota</taxon>
        <taxon>Viridiplantae</taxon>
        <taxon>Streptophyta</taxon>
        <taxon>Embryophyta</taxon>
        <taxon>Tracheophyta</taxon>
        <taxon>Spermatophyta</taxon>
        <taxon>Magnoliopsida</taxon>
        <taxon>Liliopsida</taxon>
        <taxon>Poales</taxon>
        <taxon>Poaceae</taxon>
        <taxon>BOP clade</taxon>
        <taxon>Pooideae</taxon>
        <taxon>Stipodae</taxon>
        <taxon>Brachypodieae</taxon>
        <taxon>Brachypodium</taxon>
    </lineage>
</organism>
<dbReference type="InterPro" id="IPR004158">
    <property type="entry name" value="DUF247_pln"/>
</dbReference>
<evidence type="ECO:0000256" key="1">
    <source>
        <dbReference type="SAM" id="Phobius"/>
    </source>
</evidence>
<keyword evidence="1" id="KW-0812">Transmembrane</keyword>
<evidence type="ECO:0000313" key="4">
    <source>
        <dbReference type="Proteomes" id="UP000008810"/>
    </source>
</evidence>
<name>I1I0L0_BRADI</name>
<gene>
    <name evidence="3" type="primary">LOC100828603</name>
    <name evidence="2" type="ORF">BRADI_3g14020v3</name>
</gene>
<dbReference type="EnsemblPlants" id="KQJ94910">
    <property type="protein sequence ID" value="KQJ94910"/>
    <property type="gene ID" value="BRADI_3g14020v3"/>
</dbReference>
<dbReference type="RefSeq" id="XP_024316266.1">
    <property type="nucleotide sequence ID" value="XM_024460498.1"/>
</dbReference>
<reference evidence="3" key="3">
    <citation type="submission" date="2018-08" db="UniProtKB">
        <authorList>
            <consortium name="EnsemblPlants"/>
        </authorList>
    </citation>
    <scope>IDENTIFICATION</scope>
    <source>
        <strain evidence="3">cv. Bd21</strain>
    </source>
</reference>
<dbReference type="Gramene" id="KQJ94910">
    <property type="protein sequence ID" value="KQJ94910"/>
    <property type="gene ID" value="BRADI_3g14020v3"/>
</dbReference>
<sequence>MAWHIWKKMEEVKPAAAHYFCLKSGHLTEEVYGKIVSIAGEARGCYANGDADVACFSDAEFATMMFLDGCFLLQYMSGVLNREESALLLNWITLSTWPCMRRDIFLLENQLPWLVPEALMTFTYVPIYDFIFSISFDFYASLVSELRLSKDEFQMYRPPHLLGLFRYYQIGAMPPEDQSSVKRKYLALASSAIDLAEIGIKVTASKKRWFADMSIQKGSLTGELSLTPLFLNGHTASWLVNMAAFEACTSTRGQEFDGFVVSSYVSLLAMLMGKEEDVHELRAKHLLRSFFSDEEILHFFKGLTHHMRVGHRYRDTLDKISYYRRKRPVRTAVHKFLYNNFKTFVTLLSIAGVLVGIFKTLLSLKQR</sequence>
<dbReference type="Proteomes" id="UP000008810">
    <property type="component" value="Chromosome 3"/>
</dbReference>
<feature type="transmembrane region" description="Helical" evidence="1">
    <location>
        <begin position="344"/>
        <end position="362"/>
    </location>
</feature>
<dbReference type="PANTHER" id="PTHR31549:SF244">
    <property type="entry name" value="OS08G0121500 PROTEIN"/>
    <property type="match status" value="1"/>
</dbReference>
<dbReference type="STRING" id="15368.I1I0L0"/>
<keyword evidence="4" id="KW-1185">Reference proteome</keyword>
<keyword evidence="1" id="KW-1133">Transmembrane helix</keyword>
<reference evidence="2 3" key="1">
    <citation type="journal article" date="2010" name="Nature">
        <title>Genome sequencing and analysis of the model grass Brachypodium distachyon.</title>
        <authorList>
            <consortium name="International Brachypodium Initiative"/>
        </authorList>
    </citation>
    <scope>NUCLEOTIDE SEQUENCE [LARGE SCALE GENOMIC DNA]</scope>
    <source>
        <strain evidence="2">Bd21</strain>
        <strain evidence="3">cv. Bd21</strain>
    </source>
</reference>
<protein>
    <submittedName>
        <fullName evidence="2 3">Uncharacterized protein</fullName>
    </submittedName>
</protein>
<dbReference type="HOGENOM" id="CLU_020188_1_0_1"/>
<evidence type="ECO:0000313" key="3">
    <source>
        <dbReference type="EnsemblPlants" id="KQJ94910"/>
    </source>
</evidence>
<dbReference type="AlphaFoldDB" id="I1I0L0"/>
<keyword evidence="1" id="KW-0472">Membrane</keyword>
<proteinExistence type="predicted"/>
<dbReference type="GeneID" id="100828603"/>
<dbReference type="OMA" id="IAYENCP"/>
<reference evidence="2" key="2">
    <citation type="submission" date="2017-06" db="EMBL/GenBank/DDBJ databases">
        <title>WGS assembly of Brachypodium distachyon.</title>
        <authorList>
            <consortium name="The International Brachypodium Initiative"/>
            <person name="Lucas S."/>
            <person name="Harmon-Smith M."/>
            <person name="Lail K."/>
            <person name="Tice H."/>
            <person name="Grimwood J."/>
            <person name="Bruce D."/>
            <person name="Barry K."/>
            <person name="Shu S."/>
            <person name="Lindquist E."/>
            <person name="Wang M."/>
            <person name="Pitluck S."/>
            <person name="Vogel J.P."/>
            <person name="Garvin D.F."/>
            <person name="Mockler T.C."/>
            <person name="Schmutz J."/>
            <person name="Rokhsar D."/>
            <person name="Bevan M.W."/>
        </authorList>
    </citation>
    <scope>NUCLEOTIDE SEQUENCE</scope>
    <source>
        <strain evidence="2">Bd21</strain>
    </source>
</reference>
<dbReference type="eggNOG" id="ENOG502SRZG">
    <property type="taxonomic scope" value="Eukaryota"/>
</dbReference>